<dbReference type="InterPro" id="IPR011915">
    <property type="entry name" value="GlrX_actino"/>
</dbReference>
<dbReference type="NCBIfam" id="TIGR02200">
    <property type="entry name" value="GlrX_actino"/>
    <property type="match status" value="1"/>
</dbReference>
<dbReference type="EMBL" id="JGZE01000004">
    <property type="protein sequence ID" value="KFI78203.1"/>
    <property type="molecule type" value="Genomic_DNA"/>
</dbReference>
<proteinExistence type="predicted"/>
<dbReference type="Proteomes" id="UP000029082">
    <property type="component" value="Unassembled WGS sequence"/>
</dbReference>
<dbReference type="InterPro" id="IPR002109">
    <property type="entry name" value="Glutaredoxin"/>
</dbReference>
<dbReference type="STRING" id="1437603.GCA_000771525_01787"/>
<dbReference type="RefSeq" id="WP_033513052.1">
    <property type="nucleotide sequence ID" value="NZ_JDUO01000009.1"/>
</dbReference>
<dbReference type="OrthoDB" id="8991911at2"/>
<dbReference type="Gene3D" id="3.40.30.10">
    <property type="entry name" value="Glutaredoxin"/>
    <property type="match status" value="1"/>
</dbReference>
<dbReference type="GO" id="GO:0009055">
    <property type="term" value="F:electron transfer activity"/>
    <property type="evidence" value="ECO:0007669"/>
    <property type="project" value="TreeGrafter"/>
</dbReference>
<sequence>MSSETDATIEMYGADWCGDCKRAKAALDRFGAPYHWHDIEQEDGAADKAVSISGQKHIPVVQFGDGSFQVEPSANDLQAKLVELGQLAK</sequence>
<dbReference type="AlphaFoldDB" id="A0A087C4K3"/>
<protein>
    <submittedName>
        <fullName evidence="2">Glutaredoxin</fullName>
    </submittedName>
</protein>
<accession>A0A087C4K3</accession>
<evidence type="ECO:0000259" key="1">
    <source>
        <dbReference type="Pfam" id="PF00462"/>
    </source>
</evidence>
<dbReference type="InterPro" id="IPR036249">
    <property type="entry name" value="Thioredoxin-like_sf"/>
</dbReference>
<keyword evidence="3" id="KW-1185">Reference proteome</keyword>
<organism evidence="2 3">
    <name type="scientific">Bifidobacterium mongoliense DSM 21395</name>
    <dbReference type="NCBI Taxonomy" id="1437603"/>
    <lineage>
        <taxon>Bacteria</taxon>
        <taxon>Bacillati</taxon>
        <taxon>Actinomycetota</taxon>
        <taxon>Actinomycetes</taxon>
        <taxon>Bifidobacteriales</taxon>
        <taxon>Bifidobacteriaceae</taxon>
        <taxon>Bifidobacterium</taxon>
    </lineage>
</organism>
<dbReference type="eggNOG" id="COG0695">
    <property type="taxonomic scope" value="Bacteria"/>
</dbReference>
<feature type="domain" description="Glutaredoxin" evidence="1">
    <location>
        <begin position="9"/>
        <end position="65"/>
    </location>
</feature>
<evidence type="ECO:0000313" key="2">
    <source>
        <dbReference type="EMBL" id="KFI78203.1"/>
    </source>
</evidence>
<evidence type="ECO:0000313" key="3">
    <source>
        <dbReference type="Proteomes" id="UP000029082"/>
    </source>
</evidence>
<reference evidence="2 3" key="1">
    <citation type="submission" date="2014-03" db="EMBL/GenBank/DDBJ databases">
        <title>Genomics of Bifidobacteria.</title>
        <authorList>
            <person name="Ventura M."/>
            <person name="Milani C."/>
            <person name="Lugli G.A."/>
        </authorList>
    </citation>
    <scope>NUCLEOTIDE SEQUENCE [LARGE SCALE GENOMIC DNA]</scope>
    <source>
        <strain evidence="2 3">DSM 21395</strain>
    </source>
</reference>
<dbReference type="PROSITE" id="PS51354">
    <property type="entry name" value="GLUTAREDOXIN_2"/>
    <property type="match status" value="1"/>
</dbReference>
<gene>
    <name evidence="2" type="ORF">BMON_1467</name>
</gene>
<comment type="caution">
    <text evidence="2">The sequence shown here is derived from an EMBL/GenBank/DDBJ whole genome shotgun (WGS) entry which is preliminary data.</text>
</comment>
<dbReference type="PANTHER" id="PTHR34386:SF1">
    <property type="entry name" value="GLUTAREDOXIN-LIKE PROTEIN NRDH"/>
    <property type="match status" value="1"/>
</dbReference>
<dbReference type="GeneID" id="93094797"/>
<dbReference type="GO" id="GO:0045454">
    <property type="term" value="P:cell redox homeostasis"/>
    <property type="evidence" value="ECO:0007669"/>
    <property type="project" value="TreeGrafter"/>
</dbReference>
<name>A0A087C4K3_9BIFI</name>
<dbReference type="Pfam" id="PF00462">
    <property type="entry name" value="Glutaredoxin"/>
    <property type="match status" value="1"/>
</dbReference>
<dbReference type="PANTHER" id="PTHR34386">
    <property type="entry name" value="GLUTAREDOXIN"/>
    <property type="match status" value="1"/>
</dbReference>
<dbReference type="InterPro" id="IPR051548">
    <property type="entry name" value="Grx-like_ET"/>
</dbReference>
<dbReference type="CDD" id="cd02976">
    <property type="entry name" value="NrdH"/>
    <property type="match status" value="1"/>
</dbReference>
<dbReference type="SUPFAM" id="SSF52833">
    <property type="entry name" value="Thioredoxin-like"/>
    <property type="match status" value="1"/>
</dbReference>